<protein>
    <submittedName>
        <fullName evidence="1">Uncharacterized protein</fullName>
    </submittedName>
</protein>
<accession>A0A7Y2E9S9</accession>
<sequence length="95" mass="10526">PEFTFSGHHHMQGILIANGPMFLKGEVEARQSLLDIAPTLLYLAGLPVPSYMEGNVLEAWFDPTYLERNPVTFSGEKARETGGPNELIPVIPYVQ</sequence>
<feature type="non-terminal residue" evidence="1">
    <location>
        <position position="1"/>
    </location>
</feature>
<dbReference type="EMBL" id="JABDJR010000560">
    <property type="protein sequence ID" value="NNF07863.1"/>
    <property type="molecule type" value="Genomic_DNA"/>
</dbReference>
<evidence type="ECO:0000313" key="2">
    <source>
        <dbReference type="Proteomes" id="UP000547674"/>
    </source>
</evidence>
<organism evidence="1 2">
    <name type="scientific">Eiseniibacteriota bacterium</name>
    <dbReference type="NCBI Taxonomy" id="2212470"/>
    <lineage>
        <taxon>Bacteria</taxon>
        <taxon>Candidatus Eiseniibacteriota</taxon>
    </lineage>
</organism>
<proteinExistence type="predicted"/>
<dbReference type="SUPFAM" id="SSF53649">
    <property type="entry name" value="Alkaline phosphatase-like"/>
    <property type="match status" value="1"/>
</dbReference>
<comment type="caution">
    <text evidence="1">The sequence shown here is derived from an EMBL/GenBank/DDBJ whole genome shotgun (WGS) entry which is preliminary data.</text>
</comment>
<evidence type="ECO:0000313" key="1">
    <source>
        <dbReference type="EMBL" id="NNF07863.1"/>
    </source>
</evidence>
<dbReference type="Proteomes" id="UP000547674">
    <property type="component" value="Unassembled WGS sequence"/>
</dbReference>
<dbReference type="Gene3D" id="3.40.720.10">
    <property type="entry name" value="Alkaline Phosphatase, subunit A"/>
    <property type="match status" value="1"/>
</dbReference>
<reference evidence="1 2" key="1">
    <citation type="submission" date="2020-03" db="EMBL/GenBank/DDBJ databases">
        <title>Metabolic flexibility allows generalist bacteria to become dominant in a frequently disturbed ecosystem.</title>
        <authorList>
            <person name="Chen Y.-J."/>
            <person name="Leung P.M."/>
            <person name="Bay S.K."/>
            <person name="Hugenholtz P."/>
            <person name="Kessler A.J."/>
            <person name="Shelley G."/>
            <person name="Waite D.W."/>
            <person name="Cook P.L."/>
            <person name="Greening C."/>
        </authorList>
    </citation>
    <scope>NUCLEOTIDE SEQUENCE [LARGE SCALE GENOMIC DNA]</scope>
    <source>
        <strain evidence="1">SS_bin_28</strain>
    </source>
</reference>
<dbReference type="AlphaFoldDB" id="A0A7Y2E9S9"/>
<gene>
    <name evidence="1" type="ORF">HKN21_13955</name>
</gene>
<name>A0A7Y2E9S9_UNCEI</name>
<dbReference type="InterPro" id="IPR017850">
    <property type="entry name" value="Alkaline_phosphatase_core_sf"/>
</dbReference>